<keyword evidence="5 6" id="KW-0472">Membrane</keyword>
<evidence type="ECO:0000256" key="6">
    <source>
        <dbReference type="SAM" id="Phobius"/>
    </source>
</evidence>
<dbReference type="InterPro" id="IPR044550">
    <property type="entry name" value="WzxE"/>
</dbReference>
<keyword evidence="4 6" id="KW-1133">Transmembrane helix</keyword>
<dbReference type="PANTHER" id="PTHR30250:SF11">
    <property type="entry name" value="O-ANTIGEN TRANSPORTER-RELATED"/>
    <property type="match status" value="1"/>
</dbReference>
<feature type="transmembrane region" description="Helical" evidence="6">
    <location>
        <begin position="225"/>
        <end position="250"/>
    </location>
</feature>
<reference evidence="7 8" key="1">
    <citation type="submission" date="2020-08" db="EMBL/GenBank/DDBJ databases">
        <title>Genome public.</title>
        <authorList>
            <person name="Liu C."/>
            <person name="Sun Q."/>
        </authorList>
    </citation>
    <scope>NUCLEOTIDE SEQUENCE [LARGE SCALE GENOMIC DNA]</scope>
    <source>
        <strain evidence="7 8">NSJ-56</strain>
    </source>
</reference>
<feature type="transmembrane region" description="Helical" evidence="6">
    <location>
        <begin position="344"/>
        <end position="366"/>
    </location>
</feature>
<dbReference type="PANTHER" id="PTHR30250">
    <property type="entry name" value="PST FAMILY PREDICTED COLANIC ACID TRANSPORTER"/>
    <property type="match status" value="1"/>
</dbReference>
<name>A0ABR7D1N3_9BACT</name>
<feature type="transmembrane region" description="Helical" evidence="6">
    <location>
        <begin position="262"/>
        <end position="286"/>
    </location>
</feature>
<keyword evidence="8" id="KW-1185">Reference proteome</keyword>
<evidence type="ECO:0000256" key="5">
    <source>
        <dbReference type="ARBA" id="ARBA00023136"/>
    </source>
</evidence>
<protein>
    <submittedName>
        <fullName evidence="7">O-antigen translocase</fullName>
    </submittedName>
</protein>
<feature type="transmembrane region" description="Helical" evidence="6">
    <location>
        <begin position="458"/>
        <end position="474"/>
    </location>
</feature>
<feature type="transmembrane region" description="Helical" evidence="6">
    <location>
        <begin position="397"/>
        <end position="419"/>
    </location>
</feature>
<dbReference type="Pfam" id="PF13440">
    <property type="entry name" value="Polysacc_synt_3"/>
    <property type="match status" value="1"/>
</dbReference>
<evidence type="ECO:0000256" key="3">
    <source>
        <dbReference type="ARBA" id="ARBA00022692"/>
    </source>
</evidence>
<dbReference type="CDD" id="cd13125">
    <property type="entry name" value="MATE_like_10"/>
    <property type="match status" value="1"/>
</dbReference>
<evidence type="ECO:0000256" key="1">
    <source>
        <dbReference type="ARBA" id="ARBA00004651"/>
    </source>
</evidence>
<comment type="subcellular location">
    <subcellularLocation>
        <location evidence="1">Cell membrane</location>
        <topology evidence="1">Multi-pass membrane protein</topology>
    </subcellularLocation>
</comment>
<feature type="transmembrane region" description="Helical" evidence="6">
    <location>
        <begin position="12"/>
        <end position="31"/>
    </location>
</feature>
<feature type="transmembrane region" description="Helical" evidence="6">
    <location>
        <begin position="127"/>
        <end position="149"/>
    </location>
</feature>
<feature type="transmembrane region" description="Helical" evidence="6">
    <location>
        <begin position="37"/>
        <end position="58"/>
    </location>
</feature>
<feature type="transmembrane region" description="Helical" evidence="6">
    <location>
        <begin position="185"/>
        <end position="204"/>
    </location>
</feature>
<feature type="transmembrane region" description="Helical" evidence="6">
    <location>
        <begin position="96"/>
        <end position="115"/>
    </location>
</feature>
<evidence type="ECO:0000256" key="2">
    <source>
        <dbReference type="ARBA" id="ARBA00022475"/>
    </source>
</evidence>
<feature type="transmembrane region" description="Helical" evidence="6">
    <location>
        <begin position="373"/>
        <end position="391"/>
    </location>
</feature>
<keyword evidence="3 6" id="KW-0812">Transmembrane</keyword>
<comment type="caution">
    <text evidence="7">The sequence shown here is derived from an EMBL/GenBank/DDBJ whole genome shotgun (WGS) entry which is preliminary data.</text>
</comment>
<feature type="transmembrane region" description="Helical" evidence="6">
    <location>
        <begin position="307"/>
        <end position="332"/>
    </location>
</feature>
<feature type="transmembrane region" description="Helical" evidence="6">
    <location>
        <begin position="431"/>
        <end position="452"/>
    </location>
</feature>
<sequence>MLEQKEVYRQIFKATSIFGGVQVYNIIVGIIRAKVIAILLGPTGVGIISLFTSTIQLLNQATGFGVEQSGVRDIAEAYGTQDEKRISITFTVVRKIIWFTGLLGAIVCIIFAGSLSELTFGTSAHRWSFVILSGVILLTQLGNGQSMLLRGTRRIKELAKSSMLGATLGLLTSIPLYYFYGVKGIVPSLFLSSVFICSIYWLYARKLKVLPFYLPLGQIFKQSKLMVKFGIMLVLSSLLGSLIMYIIRIFISNTGSVNEVGLFSACFMIIENYVRMVFSAMATDFYPRLSAINKWNDKLNEMTNYQITMGISIIAPLIVVFIVFAPFLLVLLYSEEFVPITTMLQLAIVGVLFQVASWAMTFIMLAKADTKLYFVKESIAGIFMLLIYILGYYCYGLVGIGIAFILANIFHLCICFVFVHKSSKFHFDDKYFLMLSIYLLLIIGTLLSAFFLEGRLQIFIYTLCIICSFLKAFIDLDKRIGLREIFLRYWKNK</sequence>
<evidence type="ECO:0000313" key="8">
    <source>
        <dbReference type="Proteomes" id="UP000646484"/>
    </source>
</evidence>
<gene>
    <name evidence="7" type="ORF">H8S64_12130</name>
</gene>
<keyword evidence="2" id="KW-1003">Cell membrane</keyword>
<dbReference type="InterPro" id="IPR050833">
    <property type="entry name" value="Poly_Biosynth_Transport"/>
</dbReference>
<dbReference type="EMBL" id="JACOOH010000005">
    <property type="protein sequence ID" value="MBC5621846.1"/>
    <property type="molecule type" value="Genomic_DNA"/>
</dbReference>
<feature type="transmembrane region" description="Helical" evidence="6">
    <location>
        <begin position="161"/>
        <end position="179"/>
    </location>
</feature>
<evidence type="ECO:0000256" key="4">
    <source>
        <dbReference type="ARBA" id="ARBA00022989"/>
    </source>
</evidence>
<dbReference type="Proteomes" id="UP000646484">
    <property type="component" value="Unassembled WGS sequence"/>
</dbReference>
<dbReference type="RefSeq" id="WP_186976284.1">
    <property type="nucleotide sequence ID" value="NZ_JACOOH010000005.1"/>
</dbReference>
<accession>A0ABR7D1N3</accession>
<proteinExistence type="predicted"/>
<organism evidence="7 8">
    <name type="scientific">Butyricimonas hominis</name>
    <dbReference type="NCBI Taxonomy" id="2763032"/>
    <lineage>
        <taxon>Bacteria</taxon>
        <taxon>Pseudomonadati</taxon>
        <taxon>Bacteroidota</taxon>
        <taxon>Bacteroidia</taxon>
        <taxon>Bacteroidales</taxon>
        <taxon>Odoribacteraceae</taxon>
        <taxon>Butyricimonas</taxon>
    </lineage>
</organism>
<evidence type="ECO:0000313" key="7">
    <source>
        <dbReference type="EMBL" id="MBC5621846.1"/>
    </source>
</evidence>